<protein>
    <submittedName>
        <fullName evidence="1">Nuclear transport factor 2 family protein</fullName>
    </submittedName>
</protein>
<dbReference type="InterPro" id="IPR032710">
    <property type="entry name" value="NTF2-like_dom_sf"/>
</dbReference>
<gene>
    <name evidence="1" type="ORF">HCJ92_04025</name>
</gene>
<proteinExistence type="predicted"/>
<evidence type="ECO:0000313" key="2">
    <source>
        <dbReference type="Proteomes" id="UP000746503"/>
    </source>
</evidence>
<accession>A0ABX1AEA8</accession>
<reference evidence="1 2" key="1">
    <citation type="submission" date="2020-03" db="EMBL/GenBank/DDBJ databases">
        <title>Draft genome of Streptomyces sp. ventii, isolated from the Axial Seamount in the Pacific Ocean, and resequencing of the two type strains Streptomyces lonarensis strain NCL 716 and Streptomyces bohaiensis strain 11A07.</title>
        <authorList>
            <person name="Loughran R.M."/>
            <person name="Pfannmuller K.M."/>
            <person name="Wasson B.J."/>
            <person name="Deadmond M.C."/>
            <person name="Paddock B.E."/>
            <person name="Koyack M.J."/>
            <person name="Gallegos D.A."/>
            <person name="Mitchell E.A."/>
            <person name="Ushijima B."/>
            <person name="Saw J.H."/>
            <person name="Mcphail K.L."/>
            <person name="Videau P."/>
        </authorList>
    </citation>
    <scope>NUCLEOTIDE SEQUENCE [LARGE SCALE GENOMIC DNA]</scope>
    <source>
        <strain evidence="2">5675061</strain>
    </source>
</reference>
<dbReference type="RefSeq" id="WP_167931999.1">
    <property type="nucleotide sequence ID" value="NZ_JAAVJB010000016.1"/>
</dbReference>
<dbReference type="Proteomes" id="UP000746503">
    <property type="component" value="Unassembled WGS sequence"/>
</dbReference>
<dbReference type="Gene3D" id="3.10.450.50">
    <property type="match status" value="1"/>
</dbReference>
<sequence length="112" mass="12292">MNDHIASADPARRNTDLVLTAMRELFVEGDLTALERYWAEPYVQHSPQMRGGLDTLRTVVPTLDGFSWERQRVSTQGNLAFTHSVVNGWAAKPVVVVDLVAPEATAAGISMV</sequence>
<keyword evidence="2" id="KW-1185">Reference proteome</keyword>
<dbReference type="SUPFAM" id="SSF54427">
    <property type="entry name" value="NTF2-like"/>
    <property type="match status" value="1"/>
</dbReference>
<name>A0ABX1AEA8_9ACTN</name>
<dbReference type="EMBL" id="JAAVJB010000016">
    <property type="protein sequence ID" value="NJP65474.1"/>
    <property type="molecule type" value="Genomic_DNA"/>
</dbReference>
<organism evidence="1 2">
    <name type="scientific">Streptomyces spiramenti</name>
    <dbReference type="NCBI Taxonomy" id="2720606"/>
    <lineage>
        <taxon>Bacteria</taxon>
        <taxon>Bacillati</taxon>
        <taxon>Actinomycetota</taxon>
        <taxon>Actinomycetes</taxon>
        <taxon>Kitasatosporales</taxon>
        <taxon>Streptomycetaceae</taxon>
        <taxon>Streptomyces</taxon>
    </lineage>
</organism>
<comment type="caution">
    <text evidence="1">The sequence shown here is derived from an EMBL/GenBank/DDBJ whole genome shotgun (WGS) entry which is preliminary data.</text>
</comment>
<evidence type="ECO:0000313" key="1">
    <source>
        <dbReference type="EMBL" id="NJP65474.1"/>
    </source>
</evidence>